<evidence type="ECO:0000256" key="1">
    <source>
        <dbReference type="ARBA" id="ARBA00011079"/>
    </source>
</evidence>
<evidence type="ECO:0000313" key="7">
    <source>
        <dbReference type="EMBL" id="OAQ74231.1"/>
    </source>
</evidence>
<evidence type="ECO:0000256" key="3">
    <source>
        <dbReference type="ARBA" id="ARBA00022729"/>
    </source>
</evidence>
<dbReference type="SUPFAM" id="SSF53474">
    <property type="entry name" value="alpha/beta-Hydrolases"/>
    <property type="match status" value="1"/>
</dbReference>
<dbReference type="InterPro" id="IPR029058">
    <property type="entry name" value="AB_hydrolase_fold"/>
</dbReference>
<feature type="signal peptide" evidence="6">
    <location>
        <begin position="1"/>
        <end position="19"/>
    </location>
</feature>
<dbReference type="Gene3D" id="3.40.50.1820">
    <property type="entry name" value="alpha/beta hydrolase"/>
    <property type="match status" value="2"/>
</dbReference>
<dbReference type="OrthoDB" id="1735038at2759"/>
<dbReference type="GO" id="GO:0004180">
    <property type="term" value="F:carboxypeptidase activity"/>
    <property type="evidence" value="ECO:0007669"/>
    <property type="project" value="UniProtKB-KW"/>
</dbReference>
<evidence type="ECO:0000256" key="6">
    <source>
        <dbReference type="SAM" id="SignalP"/>
    </source>
</evidence>
<organism evidence="7 8">
    <name type="scientific">Pochonia chlamydosporia 170</name>
    <dbReference type="NCBI Taxonomy" id="1380566"/>
    <lineage>
        <taxon>Eukaryota</taxon>
        <taxon>Fungi</taxon>
        <taxon>Dikarya</taxon>
        <taxon>Ascomycota</taxon>
        <taxon>Pezizomycotina</taxon>
        <taxon>Sordariomycetes</taxon>
        <taxon>Hypocreomycetidae</taxon>
        <taxon>Hypocreales</taxon>
        <taxon>Clavicipitaceae</taxon>
        <taxon>Pochonia</taxon>
    </lineage>
</organism>
<dbReference type="EMBL" id="LSBJ02000001">
    <property type="protein sequence ID" value="OAQ74231.1"/>
    <property type="molecule type" value="Genomic_DNA"/>
</dbReference>
<dbReference type="GO" id="GO:0070008">
    <property type="term" value="F:serine-type exopeptidase activity"/>
    <property type="evidence" value="ECO:0007669"/>
    <property type="project" value="InterPro"/>
</dbReference>
<dbReference type="GO" id="GO:0006508">
    <property type="term" value="P:proteolysis"/>
    <property type="evidence" value="ECO:0007669"/>
    <property type="project" value="UniProtKB-KW"/>
</dbReference>
<dbReference type="PANTHER" id="PTHR11010:SF117">
    <property type="entry name" value="SERINE PROTEASE 16"/>
    <property type="match status" value="1"/>
</dbReference>
<name>A0A179G9Y7_METCM</name>
<evidence type="ECO:0000313" key="8">
    <source>
        <dbReference type="Proteomes" id="UP000078397"/>
    </source>
</evidence>
<dbReference type="RefSeq" id="XP_018150314.1">
    <property type="nucleotide sequence ID" value="XM_018281550.1"/>
</dbReference>
<feature type="chain" id="PRO_5008102480" evidence="6">
    <location>
        <begin position="20"/>
        <end position="554"/>
    </location>
</feature>
<keyword evidence="7" id="KW-0121">Carboxypeptidase</keyword>
<dbReference type="PANTHER" id="PTHR11010">
    <property type="entry name" value="PROTEASE S28 PRO-X CARBOXYPEPTIDASE-RELATED"/>
    <property type="match status" value="1"/>
</dbReference>
<dbReference type="GO" id="GO:0008239">
    <property type="term" value="F:dipeptidyl-peptidase activity"/>
    <property type="evidence" value="ECO:0007669"/>
    <property type="project" value="TreeGrafter"/>
</dbReference>
<keyword evidence="2" id="KW-0645">Protease</keyword>
<comment type="similarity">
    <text evidence="1">Belongs to the peptidase S28 family.</text>
</comment>
<keyword evidence="5" id="KW-0325">Glycoprotein</keyword>
<evidence type="ECO:0000256" key="4">
    <source>
        <dbReference type="ARBA" id="ARBA00022801"/>
    </source>
</evidence>
<evidence type="ECO:0000256" key="2">
    <source>
        <dbReference type="ARBA" id="ARBA00022670"/>
    </source>
</evidence>
<proteinExistence type="inferred from homology"/>
<evidence type="ECO:0000256" key="5">
    <source>
        <dbReference type="ARBA" id="ARBA00023180"/>
    </source>
</evidence>
<comment type="caution">
    <text evidence="7">The sequence shown here is derived from an EMBL/GenBank/DDBJ whole genome shotgun (WGS) entry which is preliminary data.</text>
</comment>
<keyword evidence="4" id="KW-0378">Hydrolase</keyword>
<sequence>MIVGSLCVALALAASPVVAILPGGMSLQGALGMMPGDDEKPIGVTGSSKIKAYNMSVPIDHFHNETKYEPHSNDSYNLRYWADTSHYKKGGPVIILHSGEFNSEGRLPFLEYGIASILTKATGGVGIVLEHRYYGTSWPTKNASTESYRFLTTDQALADTAYFSKHLKIPGQEHLNLTSPETPHILYGGSYAGGFVAIARKVYPDVFWGAISSSGVTVAIDNFWQYGEATRHYAPGECSPTIQKLTDIIDHALLNRDPELSREIRTLFGLGSLMQDEFGSYLMGIQPSLQGTNWDPEQDGIDFGAFCAIITSDSILFRSTRHLLSRVRAVVEGAGYDGDSKRLTVRMLNYIGYVKQNVKGSRKNCKGEKKLRECLSARFETGSIEINKDTWHRSWLYQTCTEWGYFMNGAGTPKDRLPMVSRAVTAEFSSYTCKSFFGIKTRPNVEIINKHGGFNFSYPRVALIDGKQDPWRSAGVHAMGLPDRLSTYEEPFELIDWGVHHWDENGISPFTAGNGELGLPPPEIWEIQQKEVKIVKHWLKEFKNKDRPGSGPEL</sequence>
<accession>A0A179G9Y7</accession>
<dbReference type="InterPro" id="IPR008758">
    <property type="entry name" value="Peptidase_S28"/>
</dbReference>
<keyword evidence="8" id="KW-1185">Reference proteome</keyword>
<dbReference type="KEGG" id="pchm:VFPPC_01779"/>
<dbReference type="Pfam" id="PF05577">
    <property type="entry name" value="Peptidase_S28"/>
    <property type="match status" value="1"/>
</dbReference>
<dbReference type="GeneID" id="28845544"/>
<dbReference type="Proteomes" id="UP000078397">
    <property type="component" value="Unassembled WGS sequence"/>
</dbReference>
<dbReference type="AlphaFoldDB" id="A0A179G9Y7"/>
<reference evidence="7 8" key="1">
    <citation type="journal article" date="2016" name="PLoS Pathog.">
        <title>Biosynthesis of antibiotic leucinostatins in bio-control fungus Purpureocillium lilacinum and their inhibition on phytophthora revealed by genome mining.</title>
        <authorList>
            <person name="Wang G."/>
            <person name="Liu Z."/>
            <person name="Lin R."/>
            <person name="Li E."/>
            <person name="Mao Z."/>
            <person name="Ling J."/>
            <person name="Yang Y."/>
            <person name="Yin W.B."/>
            <person name="Xie B."/>
        </authorList>
    </citation>
    <scope>NUCLEOTIDE SEQUENCE [LARGE SCALE GENOMIC DNA]</scope>
    <source>
        <strain evidence="7">170</strain>
    </source>
</reference>
<gene>
    <name evidence="7" type="ORF">VFPPC_01779</name>
</gene>
<protein>
    <submittedName>
        <fullName evidence="7">Extracelular serine carboxypeptidase</fullName>
    </submittedName>
</protein>
<keyword evidence="3 6" id="KW-0732">Signal</keyword>